<dbReference type="AlphaFoldDB" id="A0A4P7B7S9"/>
<organism evidence="1 2">
    <name type="scientific">Acinetobacter haemolyticus</name>
    <dbReference type="NCBI Taxonomy" id="29430"/>
    <lineage>
        <taxon>Bacteria</taxon>
        <taxon>Pseudomonadati</taxon>
        <taxon>Pseudomonadota</taxon>
        <taxon>Gammaproteobacteria</taxon>
        <taxon>Moraxellales</taxon>
        <taxon>Moraxellaceae</taxon>
        <taxon>Acinetobacter</taxon>
    </lineage>
</organism>
<dbReference type="Proteomes" id="UP000294395">
    <property type="component" value="Chromosome"/>
</dbReference>
<dbReference type="PROSITE" id="PS51257">
    <property type="entry name" value="PROKAR_LIPOPROTEIN"/>
    <property type="match status" value="1"/>
</dbReference>
<evidence type="ECO:0008006" key="3">
    <source>
        <dbReference type="Google" id="ProtNLM"/>
    </source>
</evidence>
<dbReference type="EMBL" id="CP038009">
    <property type="protein sequence ID" value="QBQ17128.1"/>
    <property type="molecule type" value="Genomic_DNA"/>
</dbReference>
<gene>
    <name evidence="1" type="ORF">AHTJR_12995</name>
</gene>
<protein>
    <recommendedName>
        <fullName evidence="3">Lipoprotein</fullName>
    </recommendedName>
</protein>
<name>A0A4P7B7S9_ACIHA</name>
<reference evidence="1 2" key="1">
    <citation type="submission" date="2019-03" db="EMBL/GenBank/DDBJ databases">
        <title>Complete genome sequence of two outbreak-associated Acinetobacter haemolyticus strains.</title>
        <authorList>
            <person name="Bai L."/>
            <person name="Zhang S.-C."/>
            <person name="Deng Y."/>
            <person name="Song C.-C."/>
            <person name="Kang G.-B."/>
            <person name="Dong Y."/>
            <person name="Wang Y."/>
            <person name="Gao F."/>
            <person name="Huang H."/>
        </authorList>
    </citation>
    <scope>NUCLEOTIDE SEQUENCE [LARGE SCALE GENOMIC DNA]</scope>
    <source>
        <strain evidence="1 2">TJR01</strain>
    </source>
</reference>
<sequence>MKIFSYLLVTCLTIGCTSTTTQRVELNVGGQQVQYTIHSCAPSIKWDGFELILDGIQVPNQNNLAFSIGKINYSQKALREIHSTVFYYDGLLKATCQTLVRLNNQDAIERYSKHRDALLSELINTLVALEQAPTENVATNIAMQAKNDAQQQSKALYSK</sequence>
<proteinExistence type="predicted"/>
<evidence type="ECO:0000313" key="2">
    <source>
        <dbReference type="Proteomes" id="UP000294395"/>
    </source>
</evidence>
<dbReference type="RefSeq" id="WP_134252872.1">
    <property type="nucleotide sequence ID" value="NZ_CP038009.1"/>
</dbReference>
<evidence type="ECO:0000313" key="1">
    <source>
        <dbReference type="EMBL" id="QBQ17128.1"/>
    </source>
</evidence>
<accession>A0A4P7B7S9</accession>